<sequence>MTFIDPDSPGGEPEITPPDTPGPDINPGETPAEVPPSQPEQDDNDSRPYGGR</sequence>
<gene>
    <name evidence="2" type="ORF">GGR12_001539</name>
</gene>
<keyword evidence="3" id="KW-1185">Reference proteome</keyword>
<dbReference type="AlphaFoldDB" id="A0A7W6JCM4"/>
<evidence type="ECO:0000313" key="2">
    <source>
        <dbReference type="EMBL" id="MBB4082673.1"/>
    </source>
</evidence>
<dbReference type="RefSeq" id="WP_183203845.1">
    <property type="nucleotide sequence ID" value="NZ_BAAAER010000001.1"/>
</dbReference>
<name>A0A7W6JCM4_9CAUL</name>
<evidence type="ECO:0000313" key="3">
    <source>
        <dbReference type="Proteomes" id="UP000529946"/>
    </source>
</evidence>
<protein>
    <submittedName>
        <fullName evidence="2">Uncharacterized protein</fullName>
    </submittedName>
</protein>
<accession>A0A7W6JCM4</accession>
<dbReference type="Proteomes" id="UP000529946">
    <property type="component" value="Unassembled WGS sequence"/>
</dbReference>
<comment type="caution">
    <text evidence="2">The sequence shown here is derived from an EMBL/GenBank/DDBJ whole genome shotgun (WGS) entry which is preliminary data.</text>
</comment>
<reference evidence="2 3" key="1">
    <citation type="submission" date="2020-08" db="EMBL/GenBank/DDBJ databases">
        <title>Genomic Encyclopedia of Type Strains, Phase IV (KMG-IV): sequencing the most valuable type-strain genomes for metagenomic binning, comparative biology and taxonomic classification.</title>
        <authorList>
            <person name="Goeker M."/>
        </authorList>
    </citation>
    <scope>NUCLEOTIDE SEQUENCE [LARGE SCALE GENOMIC DNA]</scope>
    <source>
        <strain evidence="2 3">DSM 23960</strain>
    </source>
</reference>
<organism evidence="2 3">
    <name type="scientific">Brevundimonas lenta</name>
    <dbReference type="NCBI Taxonomy" id="424796"/>
    <lineage>
        <taxon>Bacteria</taxon>
        <taxon>Pseudomonadati</taxon>
        <taxon>Pseudomonadota</taxon>
        <taxon>Alphaproteobacteria</taxon>
        <taxon>Caulobacterales</taxon>
        <taxon>Caulobacteraceae</taxon>
        <taxon>Brevundimonas</taxon>
    </lineage>
</organism>
<feature type="region of interest" description="Disordered" evidence="1">
    <location>
        <begin position="1"/>
        <end position="52"/>
    </location>
</feature>
<proteinExistence type="predicted"/>
<evidence type="ECO:0000256" key="1">
    <source>
        <dbReference type="SAM" id="MobiDB-lite"/>
    </source>
</evidence>
<dbReference type="EMBL" id="JACIDM010000002">
    <property type="protein sequence ID" value="MBB4082673.1"/>
    <property type="molecule type" value="Genomic_DNA"/>
</dbReference>